<sequence length="55" mass="6041">MAKMFSDNEQSLSDQAGVCLKAAYRVSHDAEPRFDALLERLREAAKTPATSEAGR</sequence>
<dbReference type="AlphaFoldDB" id="A0A0D0NHM1"/>
<dbReference type="Proteomes" id="UP000035100">
    <property type="component" value="Unassembled WGS sequence"/>
</dbReference>
<name>A0A0D0NHM1_9RHOB</name>
<evidence type="ECO:0000313" key="2">
    <source>
        <dbReference type="Proteomes" id="UP000035100"/>
    </source>
</evidence>
<gene>
    <name evidence="1" type="ORF">Wenmar_03569</name>
</gene>
<reference evidence="1 2" key="1">
    <citation type="submission" date="2013-01" db="EMBL/GenBank/DDBJ databases">
        <authorList>
            <person name="Fiebig A."/>
            <person name="Goeker M."/>
            <person name="Klenk H.-P.P."/>
        </authorList>
    </citation>
    <scope>NUCLEOTIDE SEQUENCE [LARGE SCALE GENOMIC DNA]</scope>
    <source>
        <strain evidence="1 2">DSM 24838</strain>
    </source>
</reference>
<comment type="caution">
    <text evidence="1">The sequence shown here is derived from an EMBL/GenBank/DDBJ whole genome shotgun (WGS) entry which is preliminary data.</text>
</comment>
<organism evidence="1 2">
    <name type="scientific">Wenxinia marina DSM 24838</name>
    <dbReference type="NCBI Taxonomy" id="1123501"/>
    <lineage>
        <taxon>Bacteria</taxon>
        <taxon>Pseudomonadati</taxon>
        <taxon>Pseudomonadota</taxon>
        <taxon>Alphaproteobacteria</taxon>
        <taxon>Rhodobacterales</taxon>
        <taxon>Roseobacteraceae</taxon>
        <taxon>Wenxinia</taxon>
    </lineage>
</organism>
<dbReference type="EMBL" id="AONG01000019">
    <property type="protein sequence ID" value="KIQ67840.1"/>
    <property type="molecule type" value="Genomic_DNA"/>
</dbReference>
<accession>A0A0D0NHM1</accession>
<evidence type="ECO:0000313" key="1">
    <source>
        <dbReference type="EMBL" id="KIQ67840.1"/>
    </source>
</evidence>
<proteinExistence type="predicted"/>
<protein>
    <submittedName>
        <fullName evidence="1">Wenxma_18, whole genome shotgun sequence</fullName>
    </submittedName>
</protein>
<keyword evidence="2" id="KW-1185">Reference proteome</keyword>